<dbReference type="InterPro" id="IPR056594">
    <property type="entry name" value="AT5G49610-like_b-prop"/>
</dbReference>
<dbReference type="Proteomes" id="UP000823388">
    <property type="component" value="Chromosome 2N"/>
</dbReference>
<evidence type="ECO:0000313" key="3">
    <source>
        <dbReference type="Proteomes" id="UP000823388"/>
    </source>
</evidence>
<name>A0A8T0VCY5_PANVG</name>
<dbReference type="InterPro" id="IPR001810">
    <property type="entry name" value="F-box_dom"/>
</dbReference>
<proteinExistence type="predicted"/>
<gene>
    <name evidence="2" type="ORF">PVAP13_2NG072546</name>
</gene>
<dbReference type="InterPro" id="IPR036047">
    <property type="entry name" value="F-box-like_dom_sf"/>
</dbReference>
<accession>A0A8T0VCY5</accession>
<reference evidence="2" key="1">
    <citation type="submission" date="2020-05" db="EMBL/GenBank/DDBJ databases">
        <title>WGS assembly of Panicum virgatum.</title>
        <authorList>
            <person name="Lovell J.T."/>
            <person name="Jenkins J."/>
            <person name="Shu S."/>
            <person name="Juenger T.E."/>
            <person name="Schmutz J."/>
        </authorList>
    </citation>
    <scope>NUCLEOTIDE SEQUENCE</scope>
    <source>
        <strain evidence="2">AP13</strain>
    </source>
</reference>
<comment type="caution">
    <text evidence="2">The sequence shown here is derived from an EMBL/GenBank/DDBJ whole genome shotgun (WGS) entry which is preliminary data.</text>
</comment>
<dbReference type="PANTHER" id="PTHR32133:SF386">
    <property type="entry name" value="F-BOX DOMAIN-CONTAINING PROTEIN"/>
    <property type="match status" value="1"/>
</dbReference>
<organism evidence="2 3">
    <name type="scientific">Panicum virgatum</name>
    <name type="common">Blackwell switchgrass</name>
    <dbReference type="NCBI Taxonomy" id="38727"/>
    <lineage>
        <taxon>Eukaryota</taxon>
        <taxon>Viridiplantae</taxon>
        <taxon>Streptophyta</taxon>
        <taxon>Embryophyta</taxon>
        <taxon>Tracheophyta</taxon>
        <taxon>Spermatophyta</taxon>
        <taxon>Magnoliopsida</taxon>
        <taxon>Liliopsida</taxon>
        <taxon>Poales</taxon>
        <taxon>Poaceae</taxon>
        <taxon>PACMAD clade</taxon>
        <taxon>Panicoideae</taxon>
        <taxon>Panicodae</taxon>
        <taxon>Paniceae</taxon>
        <taxon>Panicinae</taxon>
        <taxon>Panicum</taxon>
        <taxon>Panicum sect. Hiantes</taxon>
    </lineage>
</organism>
<dbReference type="Pfam" id="PF00646">
    <property type="entry name" value="F-box"/>
    <property type="match status" value="1"/>
</dbReference>
<dbReference type="EMBL" id="CM029040">
    <property type="protein sequence ID" value="KAG2632265.1"/>
    <property type="molecule type" value="Genomic_DNA"/>
</dbReference>
<dbReference type="Gene3D" id="1.20.1280.50">
    <property type="match status" value="1"/>
</dbReference>
<evidence type="ECO:0000313" key="2">
    <source>
        <dbReference type="EMBL" id="KAG2632265.1"/>
    </source>
</evidence>
<keyword evidence="3" id="KW-1185">Reference proteome</keyword>
<dbReference type="SMART" id="SM00256">
    <property type="entry name" value="FBOX"/>
    <property type="match status" value="1"/>
</dbReference>
<feature type="domain" description="F-box" evidence="1">
    <location>
        <begin position="3"/>
        <end position="55"/>
    </location>
</feature>
<sequence>MAARPPPPLPDEIVEEILVRVPPDDPARLVRAALVCKRWRRLVSGPGFRRRFRELHPTPPVLGFLRSGFDGDGDGGTVRFIPAWSSRRPRADRRGWRALDSRNGRVLLRSHPCPSLLEPAGLPALAVWDPVADELRELPALPDLPGRYTFNAAVLCAECCDHLDCRREPFTVVFVAIQPAGMAAYLYTSEADAWSEPTSAPHSDLLFWREHGAHVGNSLYFVFKAITGHKIILEYDLGTREMTVIHPPPISNPLIVLMTAEGGGLGCLTINRSRLHLWLWEADPNGDMGWAQSRVIDHKTLVPVGALVRSFGAVDFADGGGMVYLGTDNGFYVADLKSMHSRKAEGVNGLDEIIPYISFYTPAFSVASTGEDPRVDA</sequence>
<dbReference type="PROSITE" id="PS50181">
    <property type="entry name" value="FBOX"/>
    <property type="match status" value="1"/>
</dbReference>
<dbReference type="OrthoDB" id="679083at2759"/>
<dbReference type="Pfam" id="PF23635">
    <property type="entry name" value="Beta-prop_AT5G49610-like"/>
    <property type="match status" value="1"/>
</dbReference>
<dbReference type="PANTHER" id="PTHR32133">
    <property type="entry name" value="OS07G0120400 PROTEIN"/>
    <property type="match status" value="1"/>
</dbReference>
<dbReference type="SUPFAM" id="SSF81383">
    <property type="entry name" value="F-box domain"/>
    <property type="match status" value="1"/>
</dbReference>
<dbReference type="AlphaFoldDB" id="A0A8T0VCY5"/>
<evidence type="ECO:0000259" key="1">
    <source>
        <dbReference type="PROSITE" id="PS50181"/>
    </source>
</evidence>
<protein>
    <recommendedName>
        <fullName evidence="1">F-box domain-containing protein</fullName>
    </recommendedName>
</protein>